<dbReference type="Proteomes" id="UP000017981">
    <property type="component" value="Unassembled WGS sequence"/>
</dbReference>
<evidence type="ECO:0000313" key="2">
    <source>
        <dbReference type="Proteomes" id="UP000017981"/>
    </source>
</evidence>
<proteinExistence type="predicted"/>
<organism evidence="1 2">
    <name type="scientific">Crocosphaera watsonii WH 0005</name>
    <dbReference type="NCBI Taxonomy" id="423472"/>
    <lineage>
        <taxon>Bacteria</taxon>
        <taxon>Bacillati</taxon>
        <taxon>Cyanobacteriota</taxon>
        <taxon>Cyanophyceae</taxon>
        <taxon>Oscillatoriophycideae</taxon>
        <taxon>Chroococcales</taxon>
        <taxon>Aphanothecaceae</taxon>
        <taxon>Crocosphaera</taxon>
    </lineage>
</organism>
<dbReference type="AlphaFoldDB" id="T2ILV7"/>
<protein>
    <submittedName>
        <fullName evidence="1">Uncharacterized protein</fullName>
    </submittedName>
</protein>
<sequence>MTNSHSPTLNPINTNQATEVIETLMNLAQQGEIDPWDVQVIDVIDRFLNELGSTNMEITFTNRPLYPDQVKLFYGHLC</sequence>
<reference evidence="1 2" key="1">
    <citation type="submission" date="2013-01" db="EMBL/GenBank/DDBJ databases">
        <authorList>
            <person name="Bench S."/>
        </authorList>
    </citation>
    <scope>NUCLEOTIDE SEQUENCE [LARGE SCALE GENOMIC DNA]</scope>
    <source>
        <strain evidence="1 2">WH 0005</strain>
    </source>
</reference>
<accession>T2ILV7</accession>
<evidence type="ECO:0000313" key="1">
    <source>
        <dbReference type="EMBL" id="CCQ53869.1"/>
    </source>
</evidence>
<reference evidence="1 2" key="2">
    <citation type="submission" date="2013-09" db="EMBL/GenBank/DDBJ databases">
        <title>Whole genome comparison of six Crocosphaera watsonii strains with differing phenotypes.</title>
        <authorList>
            <person name="Bench S.R."/>
            <person name="Heller P."/>
            <person name="Frank I."/>
            <person name="Arciniega M."/>
            <person name="Shilova I.N."/>
            <person name="Zehr J.P."/>
        </authorList>
    </citation>
    <scope>NUCLEOTIDE SEQUENCE [LARGE SCALE GENOMIC DNA]</scope>
    <source>
        <strain evidence="1 2">WH 0005</strain>
    </source>
</reference>
<gene>
    <name evidence="1" type="ORF">CWATWH0005_1505</name>
</gene>
<name>T2ILV7_CROWT</name>
<comment type="caution">
    <text evidence="1">The sequence shown here is derived from an EMBL/GenBank/DDBJ whole genome shotgun (WGS) entry which is preliminary data.</text>
</comment>
<dbReference type="EMBL" id="CAQL01000047">
    <property type="protein sequence ID" value="CCQ53869.1"/>
    <property type="molecule type" value="Genomic_DNA"/>
</dbReference>